<feature type="transmembrane region" description="Helical" evidence="1">
    <location>
        <begin position="6"/>
        <end position="22"/>
    </location>
</feature>
<proteinExistence type="predicted"/>
<dbReference type="Gene3D" id="1.20.120.1220">
    <property type="match status" value="1"/>
</dbReference>
<keyword evidence="1" id="KW-0812">Transmembrane</keyword>
<dbReference type="InterPro" id="IPR000045">
    <property type="entry name" value="Prepilin_IV_endopep_pep"/>
</dbReference>
<feature type="transmembrane region" description="Helical" evidence="1">
    <location>
        <begin position="29"/>
        <end position="48"/>
    </location>
</feature>
<feature type="transmembrane region" description="Helical" evidence="1">
    <location>
        <begin position="54"/>
        <end position="74"/>
    </location>
</feature>
<sequence>MMVITGIGYSIIICTILYGIYTDIKFRKIYNSVPLIIIAVSLFLNVFSDINVSYVSASLILIVGFVLSVFNIWGAGDAKLCFALSLSIPGVNLPAFLLLTSVIGGVMAILMLITPRLYGKYKTLPYGIAIGCGYFMNLLTF</sequence>
<evidence type="ECO:0000259" key="2">
    <source>
        <dbReference type="Pfam" id="PF01478"/>
    </source>
</evidence>
<dbReference type="RefSeq" id="WP_252837800.1">
    <property type="nucleotide sequence ID" value="NZ_JAJJVQ010000001.1"/>
</dbReference>
<keyword evidence="3" id="KW-0378">Hydrolase</keyword>
<feature type="transmembrane region" description="Helical" evidence="1">
    <location>
        <begin position="95"/>
        <end position="118"/>
    </location>
</feature>
<dbReference type="EMBL" id="JAJJVQ010000001">
    <property type="protein sequence ID" value="MCO5780345.1"/>
    <property type="molecule type" value="Genomic_DNA"/>
</dbReference>
<comment type="caution">
    <text evidence="3">The sequence shown here is derived from an EMBL/GenBank/DDBJ whole genome shotgun (WGS) entry which is preliminary data.</text>
</comment>
<keyword evidence="1" id="KW-1133">Transmembrane helix</keyword>
<feature type="domain" description="Prepilin type IV endopeptidase peptidase" evidence="2">
    <location>
        <begin position="11"/>
        <end position="109"/>
    </location>
</feature>
<accession>A0ABT1B3F0</accession>
<protein>
    <submittedName>
        <fullName evidence="3">Prepilin peptidase</fullName>
        <ecNumber evidence="3">3.4.23.43</ecNumber>
    </submittedName>
</protein>
<name>A0ABT1B3F0_9ENTR</name>
<keyword evidence="4" id="KW-1185">Reference proteome</keyword>
<evidence type="ECO:0000313" key="3">
    <source>
        <dbReference type="EMBL" id="MCO5780345.1"/>
    </source>
</evidence>
<evidence type="ECO:0000256" key="1">
    <source>
        <dbReference type="SAM" id="Phobius"/>
    </source>
</evidence>
<dbReference type="GO" id="GO:0004190">
    <property type="term" value="F:aspartic-type endopeptidase activity"/>
    <property type="evidence" value="ECO:0007669"/>
    <property type="project" value="UniProtKB-EC"/>
</dbReference>
<organism evidence="3 4">
    <name type="scientific">Citrobacter meridianamericanus</name>
    <dbReference type="NCBI Taxonomy" id="2894201"/>
    <lineage>
        <taxon>Bacteria</taxon>
        <taxon>Pseudomonadati</taxon>
        <taxon>Pseudomonadota</taxon>
        <taxon>Gammaproteobacteria</taxon>
        <taxon>Enterobacterales</taxon>
        <taxon>Enterobacteriaceae</taxon>
        <taxon>Citrobacter</taxon>
    </lineage>
</organism>
<gene>
    <name evidence="3" type="ORF">LOD26_03225</name>
</gene>
<dbReference type="EC" id="3.4.23.43" evidence="3"/>
<dbReference type="Pfam" id="PF01478">
    <property type="entry name" value="Peptidase_A24"/>
    <property type="match status" value="1"/>
</dbReference>
<reference evidence="3" key="1">
    <citation type="submission" date="2021-11" db="EMBL/GenBank/DDBJ databases">
        <title>Citrobacter meridianamericanus sp. nov. isolated from soil.</title>
        <authorList>
            <person name="Furlan J.P.R."/>
            <person name="Stehling E.G."/>
        </authorList>
    </citation>
    <scope>NUCLEOTIDE SEQUENCE</scope>
    <source>
        <strain evidence="3">BR102</strain>
    </source>
</reference>
<evidence type="ECO:0000313" key="4">
    <source>
        <dbReference type="Proteomes" id="UP001139290"/>
    </source>
</evidence>
<keyword evidence="1" id="KW-0472">Membrane</keyword>
<dbReference type="Proteomes" id="UP001139290">
    <property type="component" value="Unassembled WGS sequence"/>
</dbReference>